<sequence length="68" mass="7546">MKKKIRPDMFIITPGIQLEGEESTDQTRVTTPRKAFEAGATHIMIGRSITKADDPRAVFDRVCAELGV</sequence>
<keyword evidence="11" id="KW-1185">Reference proteome</keyword>
<keyword evidence="7" id="KW-0456">Lyase</keyword>
<dbReference type="EMBL" id="CP013236">
    <property type="protein sequence ID" value="AMP14084.1"/>
    <property type="molecule type" value="Genomic_DNA"/>
</dbReference>
<evidence type="ECO:0000256" key="7">
    <source>
        <dbReference type="ARBA" id="ARBA00023239"/>
    </source>
</evidence>
<evidence type="ECO:0000256" key="4">
    <source>
        <dbReference type="ARBA" id="ARBA00021923"/>
    </source>
</evidence>
<dbReference type="Gene3D" id="3.20.20.70">
    <property type="entry name" value="Aldolase class I"/>
    <property type="match status" value="1"/>
</dbReference>
<evidence type="ECO:0000256" key="6">
    <source>
        <dbReference type="ARBA" id="ARBA00022975"/>
    </source>
</evidence>
<evidence type="ECO:0000313" key="11">
    <source>
        <dbReference type="Proteomes" id="UP000074914"/>
    </source>
</evidence>
<comment type="pathway">
    <text evidence="2">Pyrimidine metabolism; UMP biosynthesis via de novo pathway; UMP from orotate: step 2/2.</text>
</comment>
<name>A0ABM5Z509_9BURK</name>
<organism evidence="10 11">
    <name type="scientific">Collimonas pratensis</name>
    <dbReference type="NCBI Taxonomy" id="279113"/>
    <lineage>
        <taxon>Bacteria</taxon>
        <taxon>Pseudomonadati</taxon>
        <taxon>Pseudomonadota</taxon>
        <taxon>Betaproteobacteria</taxon>
        <taxon>Burkholderiales</taxon>
        <taxon>Oxalobacteraceae</taxon>
        <taxon>Collimonas</taxon>
    </lineage>
</organism>
<evidence type="ECO:0000256" key="1">
    <source>
        <dbReference type="ARBA" id="ARBA00002356"/>
    </source>
</evidence>
<protein>
    <recommendedName>
        <fullName evidence="4">Orotidine 5'-phosphate decarboxylase</fullName>
        <ecNumber evidence="3">4.1.1.23</ecNumber>
    </recommendedName>
    <alternativeName>
        <fullName evidence="8">OMP decarboxylase</fullName>
    </alternativeName>
</protein>
<dbReference type="Pfam" id="PF00215">
    <property type="entry name" value="OMPdecase"/>
    <property type="match status" value="1"/>
</dbReference>
<dbReference type="Proteomes" id="UP000074914">
    <property type="component" value="Chromosome"/>
</dbReference>
<dbReference type="InterPro" id="IPR014732">
    <property type="entry name" value="OMPdecase"/>
</dbReference>
<dbReference type="PANTHER" id="PTHR32119">
    <property type="entry name" value="OROTIDINE 5'-PHOSPHATE DECARBOXYLASE"/>
    <property type="match status" value="1"/>
</dbReference>
<gene>
    <name evidence="10" type="ORF">CPter291_1818</name>
</gene>
<evidence type="ECO:0000256" key="8">
    <source>
        <dbReference type="ARBA" id="ARBA00033428"/>
    </source>
</evidence>
<dbReference type="PANTHER" id="PTHR32119:SF2">
    <property type="entry name" value="OROTIDINE 5'-PHOSPHATE DECARBOXYLASE"/>
    <property type="match status" value="1"/>
</dbReference>
<evidence type="ECO:0000256" key="5">
    <source>
        <dbReference type="ARBA" id="ARBA00022793"/>
    </source>
</evidence>
<evidence type="ECO:0000313" key="10">
    <source>
        <dbReference type="EMBL" id="AMP14084.1"/>
    </source>
</evidence>
<feature type="domain" description="Orotidine 5'-phosphate decarboxylase" evidence="9">
    <location>
        <begin position="4"/>
        <end position="60"/>
    </location>
</feature>
<dbReference type="InterPro" id="IPR011060">
    <property type="entry name" value="RibuloseP-bd_barrel"/>
</dbReference>
<evidence type="ECO:0000259" key="9">
    <source>
        <dbReference type="Pfam" id="PF00215"/>
    </source>
</evidence>
<keyword evidence="5" id="KW-0210">Decarboxylase</keyword>
<proteinExistence type="predicted"/>
<comment type="function">
    <text evidence="1">Catalyzes the decarboxylation of orotidine 5'-monophosphate (OMP) to uridine 5'-monophosphate (UMP).</text>
</comment>
<dbReference type="InterPro" id="IPR013785">
    <property type="entry name" value="Aldolase_TIM"/>
</dbReference>
<dbReference type="EC" id="4.1.1.23" evidence="3"/>
<accession>A0ABM5Z509</accession>
<dbReference type="SUPFAM" id="SSF51366">
    <property type="entry name" value="Ribulose-phoshate binding barrel"/>
    <property type="match status" value="1"/>
</dbReference>
<reference evidence="10 11" key="1">
    <citation type="submission" date="2015-11" db="EMBL/GenBank/DDBJ databases">
        <title>Exploring the genomic traits of fungus-feeding bacterial genus Collimonas.</title>
        <authorList>
            <person name="Song C."/>
            <person name="Schmidt R."/>
            <person name="de Jager V."/>
            <person name="Krzyzanowska D."/>
            <person name="Jongedijk E."/>
            <person name="Cankar K."/>
            <person name="Beekwilder J."/>
            <person name="van Veen A."/>
            <person name="de Boer W."/>
            <person name="van Veen J.A."/>
            <person name="Garbeva P."/>
        </authorList>
    </citation>
    <scope>NUCLEOTIDE SEQUENCE [LARGE SCALE GENOMIC DNA]</scope>
    <source>
        <strain evidence="10 11">Ter291</strain>
    </source>
</reference>
<keyword evidence="6" id="KW-0665">Pyrimidine biosynthesis</keyword>
<evidence type="ECO:0000256" key="3">
    <source>
        <dbReference type="ARBA" id="ARBA00012321"/>
    </source>
</evidence>
<dbReference type="InterPro" id="IPR001754">
    <property type="entry name" value="OMPdeCOase_dom"/>
</dbReference>
<evidence type="ECO:0000256" key="2">
    <source>
        <dbReference type="ARBA" id="ARBA00004861"/>
    </source>
</evidence>